<organism evidence="1">
    <name type="scientific">Arundo donax</name>
    <name type="common">Giant reed</name>
    <name type="synonym">Donax arundinaceus</name>
    <dbReference type="NCBI Taxonomy" id="35708"/>
    <lineage>
        <taxon>Eukaryota</taxon>
        <taxon>Viridiplantae</taxon>
        <taxon>Streptophyta</taxon>
        <taxon>Embryophyta</taxon>
        <taxon>Tracheophyta</taxon>
        <taxon>Spermatophyta</taxon>
        <taxon>Magnoliopsida</taxon>
        <taxon>Liliopsida</taxon>
        <taxon>Poales</taxon>
        <taxon>Poaceae</taxon>
        <taxon>PACMAD clade</taxon>
        <taxon>Arundinoideae</taxon>
        <taxon>Arundineae</taxon>
        <taxon>Arundo</taxon>
    </lineage>
</organism>
<proteinExistence type="predicted"/>
<accession>A0A0A9CTU1</accession>
<protein>
    <submittedName>
        <fullName evidence="1">ATP synthase beta chain</fullName>
    </submittedName>
</protein>
<name>A0A0A9CTU1_ARUDO</name>
<sequence>MTPLSIISLYRSLPSRVRSPTPAKTEKPPWALATLLINSMIRTVLPTPAPPKRPILPPL</sequence>
<dbReference type="EMBL" id="GBRH01220042">
    <property type="protein sequence ID" value="JAD77853.1"/>
    <property type="molecule type" value="Transcribed_RNA"/>
</dbReference>
<reference evidence="1" key="2">
    <citation type="journal article" date="2015" name="Data Brief">
        <title>Shoot transcriptome of the giant reed, Arundo donax.</title>
        <authorList>
            <person name="Barrero R.A."/>
            <person name="Guerrero F.D."/>
            <person name="Moolhuijzen P."/>
            <person name="Goolsby J.A."/>
            <person name="Tidwell J."/>
            <person name="Bellgard S.E."/>
            <person name="Bellgard M.I."/>
        </authorList>
    </citation>
    <scope>NUCLEOTIDE SEQUENCE</scope>
    <source>
        <tissue evidence="1">Shoot tissue taken approximately 20 cm above the soil surface</tissue>
    </source>
</reference>
<evidence type="ECO:0000313" key="1">
    <source>
        <dbReference type="EMBL" id="JAD77853.1"/>
    </source>
</evidence>
<reference evidence="1" key="1">
    <citation type="submission" date="2014-09" db="EMBL/GenBank/DDBJ databases">
        <authorList>
            <person name="Magalhaes I.L.F."/>
            <person name="Oliveira U."/>
            <person name="Santos F.R."/>
            <person name="Vidigal T.H.D.A."/>
            <person name="Brescovit A.D."/>
            <person name="Santos A.J."/>
        </authorList>
    </citation>
    <scope>NUCLEOTIDE SEQUENCE</scope>
    <source>
        <tissue evidence="1">Shoot tissue taken approximately 20 cm above the soil surface</tissue>
    </source>
</reference>
<dbReference type="AlphaFoldDB" id="A0A0A9CTU1"/>